<accession>A0A6C1E1M7</accession>
<feature type="compositionally biased region" description="Polar residues" evidence="4">
    <location>
        <begin position="81"/>
        <end position="122"/>
    </location>
</feature>
<proteinExistence type="predicted"/>
<dbReference type="InterPro" id="IPR021581">
    <property type="entry name" value="Tscrpt_reg_Lge1"/>
</dbReference>
<dbReference type="AlphaFoldDB" id="A0A6C1E1M7"/>
<evidence type="ECO:0000256" key="3">
    <source>
        <dbReference type="ARBA" id="ARBA00023242"/>
    </source>
</evidence>
<dbReference type="EMBL" id="CP048997">
    <property type="protein sequence ID" value="QID82921.1"/>
    <property type="molecule type" value="Genomic_DNA"/>
</dbReference>
<keyword evidence="3" id="KW-0539">Nucleus</keyword>
<evidence type="ECO:0000256" key="1">
    <source>
        <dbReference type="ARBA" id="ARBA00004123"/>
    </source>
</evidence>
<feature type="compositionally biased region" description="Low complexity" evidence="4">
    <location>
        <begin position="39"/>
        <end position="49"/>
    </location>
</feature>
<sequence length="332" mass="37250">MSGYTGNNYSRYSSTPPRQRGGYHHARRSRGGAGGSYYRGGNASYGARYNSDYEQPPQEGDLRQTGAYYRNGYTDTRPYYSANSRHYQAQPSPRYNNGTNSYHLPQRGNSQDTNGRTTSASQEDNDEKRVKSRYQNMPADHPRQQPMSVGSTSSRNGSSGNSSTSSTSNGLPPPPSVSSITNNRSYHSSAYPYSSSHTYNNYHHRETPPPPPSNGYYAKGYPVHVPENRSNSDGSSSSVVKKKRILDMKDSPFIYLTDFDKNVKKTNNTESECEKAREVFKESDSIDSALEELNLKINSNELELRLLNNQCDKHALNIQLTQEKLDSLLLMQ</sequence>
<gene>
    <name evidence="6" type="primary">LGE1</name>
    <name evidence="6" type="ORF">GRS66_005355</name>
</gene>
<evidence type="ECO:0000256" key="2">
    <source>
        <dbReference type="ARBA" id="ARBA00022853"/>
    </source>
</evidence>
<dbReference type="GO" id="GO:0005634">
    <property type="term" value="C:nucleus"/>
    <property type="evidence" value="ECO:0007669"/>
    <property type="project" value="UniProtKB-SubCell"/>
</dbReference>
<evidence type="ECO:0000313" key="6">
    <source>
        <dbReference type="EMBL" id="QID82921.1"/>
    </source>
</evidence>
<dbReference type="OrthoDB" id="4070541at2759"/>
<dbReference type="Pfam" id="PF11488">
    <property type="entry name" value="Lge1"/>
    <property type="match status" value="1"/>
</dbReference>
<feature type="compositionally biased region" description="Polar residues" evidence="4">
    <location>
        <begin position="1"/>
        <end position="17"/>
    </location>
</feature>
<evidence type="ECO:0000259" key="5">
    <source>
        <dbReference type="Pfam" id="PF11488"/>
    </source>
</evidence>
<protein>
    <submittedName>
        <fullName evidence="6">Transcriptional regulatory protein lge1</fullName>
    </submittedName>
</protein>
<organism evidence="6 7">
    <name type="scientific">Saccharomyces pastorianus</name>
    <name type="common">Lager yeast</name>
    <name type="synonym">Saccharomyces cerevisiae x Saccharomyces eubayanus</name>
    <dbReference type="NCBI Taxonomy" id="27292"/>
    <lineage>
        <taxon>Eukaryota</taxon>
        <taxon>Fungi</taxon>
        <taxon>Dikarya</taxon>
        <taxon>Ascomycota</taxon>
        <taxon>Saccharomycotina</taxon>
        <taxon>Saccharomycetes</taxon>
        <taxon>Saccharomycetales</taxon>
        <taxon>Saccharomycetaceae</taxon>
        <taxon>Saccharomyces</taxon>
    </lineage>
</organism>
<name>A0A6C1E1M7_SACPS</name>
<feature type="compositionally biased region" description="Low complexity" evidence="4">
    <location>
        <begin position="148"/>
        <end position="170"/>
    </location>
</feature>
<keyword evidence="7" id="KW-1185">Reference proteome</keyword>
<comment type="subcellular location">
    <subcellularLocation>
        <location evidence="1">Nucleus</location>
    </subcellularLocation>
</comment>
<feature type="domain" description="Transcription regulator LGE1 helical region" evidence="5">
    <location>
        <begin position="251"/>
        <end position="329"/>
    </location>
</feature>
<feature type="compositionally biased region" description="Low complexity" evidence="4">
    <location>
        <begin position="185"/>
        <end position="199"/>
    </location>
</feature>
<feature type="compositionally biased region" description="Basic residues" evidence="4">
    <location>
        <begin position="21"/>
        <end position="30"/>
    </location>
</feature>
<dbReference type="Proteomes" id="UP000501346">
    <property type="component" value="Chromosome ScXVI"/>
</dbReference>
<feature type="region of interest" description="Disordered" evidence="4">
    <location>
        <begin position="1"/>
        <end position="240"/>
    </location>
</feature>
<reference evidence="6 7" key="1">
    <citation type="journal article" date="2019" name="BMC Genomics">
        <title>Chromosome level assembly and comparative genome analysis confirm lager-brewing yeasts originated from a single hybridization.</title>
        <authorList>
            <person name="Salazar A.N."/>
            <person name="Gorter de Vries A.R."/>
            <person name="van den Broek M."/>
            <person name="Brouwers N."/>
            <person name="de la Torre Cortes P."/>
            <person name="Kuijpers N.G.A."/>
            <person name="Daran J.G."/>
            <person name="Abeel T."/>
        </authorList>
    </citation>
    <scope>NUCLEOTIDE SEQUENCE [LARGE SCALE GENOMIC DNA]</scope>
    <source>
        <strain evidence="6 7">CBS 1483</strain>
    </source>
</reference>
<evidence type="ECO:0000313" key="7">
    <source>
        <dbReference type="Proteomes" id="UP000501346"/>
    </source>
</evidence>
<dbReference type="GO" id="GO:0006325">
    <property type="term" value="P:chromatin organization"/>
    <property type="evidence" value="ECO:0007669"/>
    <property type="project" value="UniProtKB-KW"/>
</dbReference>
<keyword evidence="2" id="KW-0156">Chromatin regulator</keyword>
<dbReference type="CDD" id="cd22897">
    <property type="entry name" value="Lge1"/>
    <property type="match status" value="1"/>
</dbReference>
<evidence type="ECO:0000256" key="4">
    <source>
        <dbReference type="SAM" id="MobiDB-lite"/>
    </source>
</evidence>